<dbReference type="CDD" id="cd18286">
    <property type="entry name" value="BTB2_POZ_BTBD8"/>
    <property type="match status" value="1"/>
</dbReference>
<sequence length="353" mass="40118">MLQYCRSPSMASTKNNKKGNCSFISYNCDFVLLQEEQETDVTLCVGSAVRLKAHRAVLLARAPHLLQGTEASTPVIHLQGIEPAAFKDFIQYIMHFLYSSTPTRLLLLVIALKLKVKHHHYVLWPFNSFCLIIVYLSGSEHLEPASGLGADLLALYQRADMSDISIQVADRVFSAHRAILCARSEYFRAMLCGSWMESLRQCITLLGPDEMEILLHFMYGAILDFPSGTNVSQVVLAADMLGLEGLKDMAEMVLTRDYCRFFPKPVDGVQRSILECLAITHSIGLHDLYCSCVRWVAEHFVKCWSERNFALLPSELQRDCLHTVTKNMVCNTQRHNCFLLWWILSFDLVFIQI</sequence>
<proteinExistence type="predicted"/>
<dbReference type="AlphaFoldDB" id="A0A8C2BJA9"/>
<name>A0A8C2BJA9_CYPCA</name>
<dbReference type="CDD" id="cd18490">
    <property type="entry name" value="BACK_BTBD8"/>
    <property type="match status" value="1"/>
</dbReference>
<dbReference type="Ensembl" id="ENSCCRT00015125204.1">
    <property type="protein sequence ID" value="ENSCCRP00015121368.1"/>
    <property type="gene ID" value="ENSCCRG00015047709.1"/>
</dbReference>
<dbReference type="PROSITE" id="PS50097">
    <property type="entry name" value="BTB"/>
    <property type="match status" value="2"/>
</dbReference>
<dbReference type="SUPFAM" id="SSF54695">
    <property type="entry name" value="POZ domain"/>
    <property type="match status" value="2"/>
</dbReference>
<dbReference type="SMART" id="SM00225">
    <property type="entry name" value="BTB"/>
    <property type="match status" value="2"/>
</dbReference>
<feature type="domain" description="BTB" evidence="1">
    <location>
        <begin position="162"/>
        <end position="227"/>
    </location>
</feature>
<protein>
    <recommendedName>
        <fullName evidence="1">BTB domain-containing protein</fullName>
    </recommendedName>
</protein>
<dbReference type="InterPro" id="IPR011333">
    <property type="entry name" value="SKP1/BTB/POZ_sf"/>
</dbReference>
<evidence type="ECO:0000313" key="3">
    <source>
        <dbReference type="Proteomes" id="UP000694700"/>
    </source>
</evidence>
<dbReference type="InterPro" id="IPR043225">
    <property type="entry name" value="BACK_BTBD8"/>
</dbReference>
<dbReference type="Gene3D" id="3.30.710.10">
    <property type="entry name" value="Potassium Channel Kv1.1, Chain A"/>
    <property type="match status" value="2"/>
</dbReference>
<dbReference type="PANTHER" id="PTHR22427:SF2">
    <property type="entry name" value="BTB_POZ DOMAIN-CONTAINING PROTEIN 8"/>
    <property type="match status" value="1"/>
</dbReference>
<dbReference type="Pfam" id="PF26017">
    <property type="entry name" value="BACK_BTBD8"/>
    <property type="match status" value="1"/>
</dbReference>
<dbReference type="InterPro" id="IPR000210">
    <property type="entry name" value="BTB/POZ_dom"/>
</dbReference>
<organism evidence="2 3">
    <name type="scientific">Cyprinus carpio</name>
    <name type="common">Common carp</name>
    <dbReference type="NCBI Taxonomy" id="7962"/>
    <lineage>
        <taxon>Eukaryota</taxon>
        <taxon>Metazoa</taxon>
        <taxon>Chordata</taxon>
        <taxon>Craniata</taxon>
        <taxon>Vertebrata</taxon>
        <taxon>Euteleostomi</taxon>
        <taxon>Actinopterygii</taxon>
        <taxon>Neopterygii</taxon>
        <taxon>Teleostei</taxon>
        <taxon>Ostariophysi</taxon>
        <taxon>Cypriniformes</taxon>
        <taxon>Cyprinidae</taxon>
        <taxon>Cyprininae</taxon>
        <taxon>Cyprinus</taxon>
    </lineage>
</organism>
<evidence type="ECO:0000259" key="1">
    <source>
        <dbReference type="PROSITE" id="PS50097"/>
    </source>
</evidence>
<reference evidence="2" key="1">
    <citation type="submission" date="2025-08" db="UniProtKB">
        <authorList>
            <consortium name="Ensembl"/>
        </authorList>
    </citation>
    <scope>IDENTIFICATION</scope>
</reference>
<accession>A0A8C2BJA9</accession>
<feature type="domain" description="BTB" evidence="1">
    <location>
        <begin position="39"/>
        <end position="93"/>
    </location>
</feature>
<dbReference type="Proteomes" id="UP000694700">
    <property type="component" value="Unplaced"/>
</dbReference>
<dbReference type="Pfam" id="PF00651">
    <property type="entry name" value="BTB"/>
    <property type="match status" value="2"/>
</dbReference>
<dbReference type="PANTHER" id="PTHR22427">
    <property type="entry name" value="GH15728P"/>
    <property type="match status" value="1"/>
</dbReference>
<evidence type="ECO:0000313" key="2">
    <source>
        <dbReference type="Ensembl" id="ENSCCRP00015121368.1"/>
    </source>
</evidence>